<dbReference type="PhylomeDB" id="A0A0D2VT30"/>
<proteinExistence type="inferred from homology"/>
<dbReference type="PANTHER" id="PTHR14614">
    <property type="entry name" value="HEPATOCELLULAR CARCINOMA-ASSOCIATED ANTIGEN"/>
    <property type="match status" value="1"/>
</dbReference>
<comment type="similarity">
    <text evidence="4">Belongs to the methyltransferase superfamily. METTL23 family.</text>
</comment>
<evidence type="ECO:0000256" key="4">
    <source>
        <dbReference type="ARBA" id="ARBA00043988"/>
    </source>
</evidence>
<evidence type="ECO:0000313" key="6">
    <source>
        <dbReference type="Proteomes" id="UP000008743"/>
    </source>
</evidence>
<dbReference type="AlphaFoldDB" id="A0A0D2VT30"/>
<dbReference type="RefSeq" id="XP_011270505.1">
    <property type="nucleotide sequence ID" value="XM_011272203.1"/>
</dbReference>
<dbReference type="Gene3D" id="3.40.50.150">
    <property type="entry name" value="Vaccinia Virus protein VP39"/>
    <property type="match status" value="1"/>
</dbReference>
<dbReference type="PANTHER" id="PTHR14614:SF164">
    <property type="entry name" value="HISTONE-ARGININE METHYLTRANSFERASE METTL23"/>
    <property type="match status" value="1"/>
</dbReference>
<keyword evidence="6" id="KW-1185">Reference proteome</keyword>
<evidence type="ECO:0000256" key="2">
    <source>
        <dbReference type="ARBA" id="ARBA00022679"/>
    </source>
</evidence>
<dbReference type="GO" id="GO:0008168">
    <property type="term" value="F:methyltransferase activity"/>
    <property type="evidence" value="ECO:0007669"/>
    <property type="project" value="UniProtKB-KW"/>
</dbReference>
<dbReference type="InterPro" id="IPR029063">
    <property type="entry name" value="SAM-dependent_MTases_sf"/>
</dbReference>
<keyword evidence="1" id="KW-0489">Methyltransferase</keyword>
<dbReference type="InParanoid" id="A0A0D2VT30"/>
<gene>
    <name evidence="5" type="ORF">CAOG_008851</name>
</gene>
<keyword evidence="3" id="KW-0949">S-adenosyl-L-methionine</keyword>
<dbReference type="OrthoDB" id="407325at2759"/>
<name>A0A0D2VT30_CAPO3</name>
<keyword evidence="2" id="KW-0808">Transferase</keyword>
<organism evidence="5 6">
    <name type="scientific">Capsaspora owczarzaki (strain ATCC 30864)</name>
    <dbReference type="NCBI Taxonomy" id="595528"/>
    <lineage>
        <taxon>Eukaryota</taxon>
        <taxon>Filasterea</taxon>
        <taxon>Capsaspora</taxon>
    </lineage>
</organism>
<dbReference type="SUPFAM" id="SSF53335">
    <property type="entry name" value="S-adenosyl-L-methionine-dependent methyltransferases"/>
    <property type="match status" value="1"/>
</dbReference>
<accession>A0A0D2VT30</accession>
<dbReference type="Proteomes" id="UP000008743">
    <property type="component" value="Unassembled WGS sequence"/>
</dbReference>
<dbReference type="GO" id="GO:0032259">
    <property type="term" value="P:methylation"/>
    <property type="evidence" value="ECO:0007669"/>
    <property type="project" value="UniProtKB-KW"/>
</dbReference>
<dbReference type="STRING" id="595528.A0A0D2VT30"/>
<protein>
    <submittedName>
        <fullName evidence="5">Uncharacterized protein</fullName>
    </submittedName>
</protein>
<dbReference type="InterPro" id="IPR019410">
    <property type="entry name" value="Methyltransf_16"/>
</dbReference>
<dbReference type="GO" id="GO:0005737">
    <property type="term" value="C:cytoplasm"/>
    <property type="evidence" value="ECO:0007669"/>
    <property type="project" value="TreeGrafter"/>
</dbReference>
<evidence type="ECO:0000313" key="5">
    <source>
        <dbReference type="EMBL" id="KJE94367.1"/>
    </source>
</evidence>
<dbReference type="Pfam" id="PF10294">
    <property type="entry name" value="Methyltransf_16"/>
    <property type="match status" value="1"/>
</dbReference>
<dbReference type="EMBL" id="KE346367">
    <property type="protein sequence ID" value="KJE94367.1"/>
    <property type="molecule type" value="Genomic_DNA"/>
</dbReference>
<sequence length="260" mass="29001">MRLFHFVNTTHEQTEHSDKTCPAVTIAEQEYGNGSLDINADCALYTWPSAVVLAQYIWQTSWTRSFNNLRSEQSTNPPVFWELGCGTGLPSILAALLGARVLLTDRRNIAPAVVATLERTCAANRITLQHLSDQETLTIAPNTHRPCVTFAELEWASFPPWLSRATTPPDVLLASDCLYDPVLFDDFLCSASAILESYPHAQLWCAYENRSDARDVVALCRKWNLQVIQTLDAVSLLEGTPNESFSLPNPIQIFIIAFQS</sequence>
<reference evidence="6" key="1">
    <citation type="submission" date="2011-02" db="EMBL/GenBank/DDBJ databases">
        <title>The Genome Sequence of Capsaspora owczarzaki ATCC 30864.</title>
        <authorList>
            <person name="Russ C."/>
            <person name="Cuomo C."/>
            <person name="Burger G."/>
            <person name="Gray M.W."/>
            <person name="Holland P.W.H."/>
            <person name="King N."/>
            <person name="Lang F.B.F."/>
            <person name="Roger A.J."/>
            <person name="Ruiz-Trillo I."/>
            <person name="Young S.K."/>
            <person name="Zeng Q."/>
            <person name="Gargeya S."/>
            <person name="Alvarado L."/>
            <person name="Berlin A."/>
            <person name="Chapman S.B."/>
            <person name="Chen Z."/>
            <person name="Freedman E."/>
            <person name="Gellesch M."/>
            <person name="Goldberg J."/>
            <person name="Griggs A."/>
            <person name="Gujja S."/>
            <person name="Heilman E."/>
            <person name="Heiman D."/>
            <person name="Howarth C."/>
            <person name="Mehta T."/>
            <person name="Neiman D."/>
            <person name="Pearson M."/>
            <person name="Roberts A."/>
            <person name="Saif S."/>
            <person name="Shea T."/>
            <person name="Shenoy N."/>
            <person name="Sisk P."/>
            <person name="Stolte C."/>
            <person name="Sykes S."/>
            <person name="White J."/>
            <person name="Yandava C."/>
            <person name="Haas B."/>
            <person name="Nusbaum C."/>
            <person name="Birren B."/>
        </authorList>
    </citation>
    <scope>NUCLEOTIDE SEQUENCE</scope>
    <source>
        <strain evidence="6">ATCC 30864</strain>
    </source>
</reference>
<evidence type="ECO:0000256" key="1">
    <source>
        <dbReference type="ARBA" id="ARBA00022603"/>
    </source>
</evidence>
<dbReference type="GO" id="GO:0005634">
    <property type="term" value="C:nucleus"/>
    <property type="evidence" value="ECO:0007669"/>
    <property type="project" value="TreeGrafter"/>
</dbReference>
<evidence type="ECO:0000256" key="3">
    <source>
        <dbReference type="ARBA" id="ARBA00022691"/>
    </source>
</evidence>